<dbReference type="GO" id="GO:0008413">
    <property type="term" value="F:8-oxo-7,8-dihydroguanosine triphosphate pyrophosphatase activity"/>
    <property type="evidence" value="ECO:0007669"/>
    <property type="project" value="TreeGrafter"/>
</dbReference>
<evidence type="ECO:0000256" key="4">
    <source>
        <dbReference type="ARBA" id="ARBA00022705"/>
    </source>
</evidence>
<evidence type="ECO:0000313" key="14">
    <source>
        <dbReference type="Proteomes" id="UP000245910"/>
    </source>
</evidence>
<evidence type="ECO:0000256" key="3">
    <source>
        <dbReference type="ARBA" id="ARBA00022457"/>
    </source>
</evidence>
<sequence>MVEPRLSFSSRGPQRIPRFRRYTVTPNTPRAGIEFLDLTGIEVQKRCAGPPVHKITVGAAVLRHSHDSQRDTQILLLKRNSHEKYYPNVFEMPGGKFNTGENLRAALTREVNEESGLVVSGILTPPATLSYTATKTAKSPMTGDEEVIHRYAQQFSYVVTIEGDGSESRVRQAEHSKGSWFGVSDLSNIPMTGEMRNLVVQALSENKDCTHNA</sequence>
<comment type="similarity">
    <text evidence="2">Belongs to the Nudix hydrolase family.</text>
</comment>
<evidence type="ECO:0000256" key="8">
    <source>
        <dbReference type="ARBA" id="ARBA00022842"/>
    </source>
</evidence>
<dbReference type="Proteomes" id="UP000245910">
    <property type="component" value="Chromosome I"/>
</dbReference>
<dbReference type="InterPro" id="IPR015797">
    <property type="entry name" value="NUDIX_hydrolase-like_dom_sf"/>
</dbReference>
<dbReference type="SUPFAM" id="SSF55811">
    <property type="entry name" value="Nudix"/>
    <property type="match status" value="1"/>
</dbReference>
<dbReference type="GO" id="GO:0046872">
    <property type="term" value="F:metal ion binding"/>
    <property type="evidence" value="ECO:0007669"/>
    <property type="project" value="UniProtKB-KW"/>
</dbReference>
<dbReference type="GO" id="GO:0006260">
    <property type="term" value="P:DNA replication"/>
    <property type="evidence" value="ECO:0007669"/>
    <property type="project" value="UniProtKB-KW"/>
</dbReference>
<dbReference type="PROSITE" id="PS00893">
    <property type="entry name" value="NUDIX_BOX"/>
    <property type="match status" value="1"/>
</dbReference>
<evidence type="ECO:0000256" key="10">
    <source>
        <dbReference type="ARBA" id="ARBA00035861"/>
    </source>
</evidence>
<dbReference type="InterPro" id="IPR047127">
    <property type="entry name" value="MutT-like"/>
</dbReference>
<feature type="domain" description="Nudix hydrolase" evidence="12">
    <location>
        <begin position="52"/>
        <end position="203"/>
    </location>
</feature>
<evidence type="ECO:0000259" key="12">
    <source>
        <dbReference type="PROSITE" id="PS51462"/>
    </source>
</evidence>
<keyword evidence="7" id="KW-0378">Hydrolase</keyword>
<dbReference type="GO" id="GO:0006281">
    <property type="term" value="P:DNA repair"/>
    <property type="evidence" value="ECO:0007669"/>
    <property type="project" value="UniProtKB-KW"/>
</dbReference>
<dbReference type="InterPro" id="IPR000086">
    <property type="entry name" value="NUDIX_hydrolase_dom"/>
</dbReference>
<dbReference type="GO" id="GO:0044716">
    <property type="term" value="F:8-oxo-GDP phosphatase activity"/>
    <property type="evidence" value="ECO:0007669"/>
    <property type="project" value="TreeGrafter"/>
</dbReference>
<evidence type="ECO:0000256" key="1">
    <source>
        <dbReference type="ARBA" id="ARBA00001946"/>
    </source>
</evidence>
<keyword evidence="14" id="KW-1185">Reference proteome</keyword>
<organism evidence="13 14">
    <name type="scientific">Fusarium venenatum</name>
    <dbReference type="NCBI Taxonomy" id="56646"/>
    <lineage>
        <taxon>Eukaryota</taxon>
        <taxon>Fungi</taxon>
        <taxon>Dikarya</taxon>
        <taxon>Ascomycota</taxon>
        <taxon>Pezizomycotina</taxon>
        <taxon>Sordariomycetes</taxon>
        <taxon>Hypocreomycetidae</taxon>
        <taxon>Hypocreales</taxon>
        <taxon>Nectriaceae</taxon>
        <taxon>Fusarium</taxon>
    </lineage>
</organism>
<dbReference type="PANTHER" id="PTHR47707">
    <property type="entry name" value="8-OXO-DGTP DIPHOSPHATASE"/>
    <property type="match status" value="1"/>
</dbReference>
<keyword evidence="5" id="KW-0479">Metal-binding</keyword>
<dbReference type="PROSITE" id="PS51462">
    <property type="entry name" value="NUDIX"/>
    <property type="match status" value="1"/>
</dbReference>
<dbReference type="AlphaFoldDB" id="A0A2L2T481"/>
<name>A0A2L2T481_9HYPO</name>
<keyword evidence="4" id="KW-0235">DNA replication</keyword>
<keyword evidence="6" id="KW-0227">DNA damage</keyword>
<proteinExistence type="inferred from homology"/>
<evidence type="ECO:0000256" key="7">
    <source>
        <dbReference type="ARBA" id="ARBA00022801"/>
    </source>
</evidence>
<keyword evidence="3" id="KW-0515">Mutator protein</keyword>
<reference evidence="14" key="1">
    <citation type="submission" date="2014-10" db="EMBL/GenBank/DDBJ databases">
        <authorList>
            <person name="King R."/>
        </authorList>
    </citation>
    <scope>NUCLEOTIDE SEQUENCE [LARGE SCALE GENOMIC DNA]</scope>
    <source>
        <strain evidence="14">A3/5</strain>
    </source>
</reference>
<comment type="cofactor">
    <cofactor evidence="1">
        <name>Mg(2+)</name>
        <dbReference type="ChEBI" id="CHEBI:18420"/>
    </cofactor>
</comment>
<protein>
    <recommendedName>
        <fullName evidence="11">8-oxo-dGTP diphosphatase</fullName>
        <ecNumber evidence="11">3.6.1.55</ecNumber>
    </recommendedName>
</protein>
<dbReference type="GO" id="GO:0044715">
    <property type="term" value="F:8-oxo-dGDP phosphatase activity"/>
    <property type="evidence" value="ECO:0007669"/>
    <property type="project" value="TreeGrafter"/>
</dbReference>
<dbReference type="InterPro" id="IPR020084">
    <property type="entry name" value="NUDIX_hydrolase_CS"/>
</dbReference>
<evidence type="ECO:0000256" key="2">
    <source>
        <dbReference type="ARBA" id="ARBA00005582"/>
    </source>
</evidence>
<dbReference type="Pfam" id="PF00293">
    <property type="entry name" value="NUDIX"/>
    <property type="match status" value="1"/>
</dbReference>
<dbReference type="PANTHER" id="PTHR47707:SF1">
    <property type="entry name" value="NUDIX HYDROLASE FAMILY PROTEIN"/>
    <property type="match status" value="1"/>
</dbReference>
<accession>A0A2L2T481</accession>
<keyword evidence="9" id="KW-0234">DNA repair</keyword>
<evidence type="ECO:0000256" key="11">
    <source>
        <dbReference type="ARBA" id="ARBA00038905"/>
    </source>
</evidence>
<dbReference type="GO" id="GO:0035539">
    <property type="term" value="F:8-oxo-7,8-dihydrodeoxyguanosine triphosphate pyrophosphatase activity"/>
    <property type="evidence" value="ECO:0007669"/>
    <property type="project" value="UniProtKB-EC"/>
</dbReference>
<dbReference type="Gene3D" id="3.90.79.10">
    <property type="entry name" value="Nucleoside Triphosphate Pyrophosphohydrolase"/>
    <property type="match status" value="1"/>
</dbReference>
<evidence type="ECO:0000256" key="6">
    <source>
        <dbReference type="ARBA" id="ARBA00022763"/>
    </source>
</evidence>
<evidence type="ECO:0000256" key="9">
    <source>
        <dbReference type="ARBA" id="ARBA00023204"/>
    </source>
</evidence>
<comment type="catalytic activity">
    <reaction evidence="10">
        <text>8-oxo-dGTP + H2O = 8-oxo-dGMP + diphosphate + H(+)</text>
        <dbReference type="Rhea" id="RHEA:31575"/>
        <dbReference type="ChEBI" id="CHEBI:15377"/>
        <dbReference type="ChEBI" id="CHEBI:15378"/>
        <dbReference type="ChEBI" id="CHEBI:33019"/>
        <dbReference type="ChEBI" id="CHEBI:63224"/>
        <dbReference type="ChEBI" id="CHEBI:77896"/>
        <dbReference type="EC" id="3.6.1.55"/>
    </reaction>
</comment>
<dbReference type="EMBL" id="LN649229">
    <property type="protein sequence ID" value="CEI64578.1"/>
    <property type="molecule type" value="Genomic_DNA"/>
</dbReference>
<evidence type="ECO:0000256" key="5">
    <source>
        <dbReference type="ARBA" id="ARBA00022723"/>
    </source>
</evidence>
<dbReference type="EC" id="3.6.1.55" evidence="11"/>
<keyword evidence="8" id="KW-0460">Magnesium</keyword>
<evidence type="ECO:0000313" key="13">
    <source>
        <dbReference type="EMBL" id="CEI64578.1"/>
    </source>
</evidence>